<evidence type="ECO:0000313" key="2">
    <source>
        <dbReference type="Proteomes" id="UP000220797"/>
    </source>
</evidence>
<gene>
    <name evidence="1" type="ORF">PGAL8A_00424300</name>
</gene>
<dbReference type="OMA" id="NINMEHK"/>
<accession>A0A1J1GWM4</accession>
<dbReference type="Proteomes" id="UP000220797">
    <property type="component" value="Unassembled WGS sequence"/>
</dbReference>
<sequence>MNDTTSCNLSVEKRYEHLKLFFSNITSLIFELKDLMKVHEILIYKAKLEANEKGNFKKNQEELMILKQKFELIRKENDKMENQLKYYKSINDSINSQINHTSDNIQKMKSNIILEEQKKIEMKKHINDLKCKYCRTLKQKQILDDNFLHLTKENKKNYKENKEINSLFKELEIKIESVTSNSENIIEK</sequence>
<name>A0A1J1GWM4_PLAGA</name>
<comment type="caution">
    <text evidence="1">The sequence shown here is derived from an EMBL/GenBank/DDBJ whole genome shotgun (WGS) entry which is preliminary data.</text>
</comment>
<proteinExistence type="predicted"/>
<dbReference type="EMBL" id="CVMV01000070">
    <property type="protein sequence ID" value="CRG96663.1"/>
    <property type="molecule type" value="Genomic_DNA"/>
</dbReference>
<dbReference type="GeneID" id="39732775"/>
<dbReference type="OrthoDB" id="386741at2759"/>
<dbReference type="AlphaFoldDB" id="A0A1J1GWM4"/>
<keyword evidence="2" id="KW-1185">Reference proteome</keyword>
<reference evidence="1" key="1">
    <citation type="submission" date="2015-04" db="EMBL/GenBank/DDBJ databases">
        <authorList>
            <consortium name="Pathogen Informatics"/>
        </authorList>
    </citation>
    <scope>NUCLEOTIDE SEQUENCE [LARGE SCALE GENOMIC DNA]</scope>
    <source>
        <strain evidence="1">8A</strain>
    </source>
</reference>
<dbReference type="RefSeq" id="XP_028529467.1">
    <property type="nucleotide sequence ID" value="XM_028672967.1"/>
</dbReference>
<dbReference type="VEuPathDB" id="PlasmoDB:PGAL8A_00424300"/>
<evidence type="ECO:0000313" key="1">
    <source>
        <dbReference type="EMBL" id="CRG96663.1"/>
    </source>
</evidence>
<organism evidence="1 2">
    <name type="scientific">Plasmodium gallinaceum</name>
    <dbReference type="NCBI Taxonomy" id="5849"/>
    <lineage>
        <taxon>Eukaryota</taxon>
        <taxon>Sar</taxon>
        <taxon>Alveolata</taxon>
        <taxon>Apicomplexa</taxon>
        <taxon>Aconoidasida</taxon>
        <taxon>Haemosporida</taxon>
        <taxon>Plasmodiidae</taxon>
        <taxon>Plasmodium</taxon>
        <taxon>Plasmodium (Haemamoeba)</taxon>
    </lineage>
</organism>
<protein>
    <submittedName>
        <fullName evidence="1">Uncharacterized protein</fullName>
    </submittedName>
</protein>